<organism evidence="2 3">
    <name type="scientific">Plasmodium malariae</name>
    <dbReference type="NCBI Taxonomy" id="5858"/>
    <lineage>
        <taxon>Eukaryota</taxon>
        <taxon>Sar</taxon>
        <taxon>Alveolata</taxon>
        <taxon>Apicomplexa</taxon>
        <taxon>Aconoidasida</taxon>
        <taxon>Haemosporida</taxon>
        <taxon>Plasmodiidae</taxon>
        <taxon>Plasmodium</taxon>
        <taxon>Plasmodium (Plasmodium)</taxon>
    </lineage>
</organism>
<evidence type="ECO:0008006" key="4">
    <source>
        <dbReference type="Google" id="ProtNLM"/>
    </source>
</evidence>
<reference evidence="2 3" key="1">
    <citation type="submission" date="2016-06" db="EMBL/GenBank/DDBJ databases">
        <authorList>
            <consortium name="Pathogen Informatics"/>
        </authorList>
    </citation>
    <scope>NUCLEOTIDE SEQUENCE [LARGE SCALE GENOMIC DNA]</scope>
</reference>
<dbReference type="RefSeq" id="XP_028858862.1">
    <property type="nucleotide sequence ID" value="XM_029008807.1"/>
</dbReference>
<keyword evidence="1" id="KW-1133">Transmembrane helix</keyword>
<dbReference type="VEuPathDB" id="PlasmoDB:PmUG01_00027400"/>
<dbReference type="InterPro" id="IPR022139">
    <property type="entry name" value="Fam-L/Fam-M-like_plasmodium"/>
</dbReference>
<keyword evidence="1" id="KW-0812">Transmembrane</keyword>
<feature type="transmembrane region" description="Helical" evidence="1">
    <location>
        <begin position="6"/>
        <end position="26"/>
    </location>
</feature>
<evidence type="ECO:0000313" key="2">
    <source>
        <dbReference type="EMBL" id="SBT85444.1"/>
    </source>
</evidence>
<proteinExistence type="predicted"/>
<evidence type="ECO:0000256" key="1">
    <source>
        <dbReference type="SAM" id="Phobius"/>
    </source>
</evidence>
<protein>
    <recommendedName>
        <fullName evidence="4">Fam-l protein</fullName>
    </recommendedName>
</protein>
<sequence length="274" mass="31969">MEQKIKLLFFIKIITFIYLTRLCLFYNDTNNLNKFLGAIENFDRILYVRNYRLLGHNGKEIFFKIGVSKEEIPYCIKKTNEKSNKNKISYLCKSSLTNNGWSKKPMKYNKKIFNTTHSHIEKNFLNALDKMCFLKKIRINNDETYRKLKNKKYRLRLSFLLLVFLFVLMIPVLDSSLTYWGPKNGLLGAMGLLSTRTPISGSCLTGGDIKVSGLIATWFQLSAKSFIAIETTLSILLYCVPFLILAIIILLVVVYYYKNSIKNQKIKFKETFYE</sequence>
<dbReference type="EMBL" id="FLRL01000002">
    <property type="protein sequence ID" value="SBT85444.1"/>
    <property type="molecule type" value="Genomic_DNA"/>
</dbReference>
<dbReference type="AlphaFoldDB" id="A0A1D3JGR6"/>
<dbReference type="Proteomes" id="UP000219813">
    <property type="component" value="Unassembled WGS sequence"/>
</dbReference>
<feature type="transmembrane region" description="Helical" evidence="1">
    <location>
        <begin position="235"/>
        <end position="257"/>
    </location>
</feature>
<accession>A0A1D3JGR6</accession>
<dbReference type="Pfam" id="PF12420">
    <property type="entry name" value="DUF3671"/>
    <property type="match status" value="1"/>
</dbReference>
<dbReference type="KEGG" id="pmal:PMUG01_00027400"/>
<name>A0A1D3JGR6_PLAMA</name>
<evidence type="ECO:0000313" key="3">
    <source>
        <dbReference type="Proteomes" id="UP000219813"/>
    </source>
</evidence>
<keyword evidence="1" id="KW-0472">Membrane</keyword>
<keyword evidence="3" id="KW-1185">Reference proteome</keyword>
<gene>
    <name evidence="2" type="primary">PmUG01_00027400</name>
    <name evidence="2" type="ORF">PMUG01_00027400</name>
</gene>
<feature type="transmembrane region" description="Helical" evidence="1">
    <location>
        <begin position="155"/>
        <end position="173"/>
    </location>
</feature>
<dbReference type="GeneID" id="39865732"/>